<evidence type="ECO:0000313" key="1">
    <source>
        <dbReference type="EMBL" id="VFU50115.1"/>
    </source>
</evidence>
<organism evidence="1">
    <name type="scientific">Salix viminalis</name>
    <name type="common">Common osier</name>
    <name type="synonym">Basket willow</name>
    <dbReference type="NCBI Taxonomy" id="40686"/>
    <lineage>
        <taxon>Eukaryota</taxon>
        <taxon>Viridiplantae</taxon>
        <taxon>Streptophyta</taxon>
        <taxon>Embryophyta</taxon>
        <taxon>Tracheophyta</taxon>
        <taxon>Spermatophyta</taxon>
        <taxon>Magnoliopsida</taxon>
        <taxon>eudicotyledons</taxon>
        <taxon>Gunneridae</taxon>
        <taxon>Pentapetalae</taxon>
        <taxon>rosids</taxon>
        <taxon>fabids</taxon>
        <taxon>Malpighiales</taxon>
        <taxon>Salicaceae</taxon>
        <taxon>Saliceae</taxon>
        <taxon>Salix</taxon>
    </lineage>
</organism>
<accession>A0A6N2MB74</accession>
<sequence>MSPKMKSPSTNPKVPCGKRKCNLRKCLLVMILTLIRNQKQSPLKGMRERRKSGFSRLHLKREKTQKQSKMETWKRGLFRMKI</sequence>
<reference evidence="1" key="1">
    <citation type="submission" date="2019-03" db="EMBL/GenBank/DDBJ databases">
        <authorList>
            <person name="Mank J."/>
            <person name="Almeida P."/>
        </authorList>
    </citation>
    <scope>NUCLEOTIDE SEQUENCE</scope>
    <source>
        <strain evidence="1">78183</strain>
    </source>
</reference>
<dbReference type="EMBL" id="CAADRP010001719">
    <property type="protein sequence ID" value="VFU50115.1"/>
    <property type="molecule type" value="Genomic_DNA"/>
</dbReference>
<name>A0A6N2MB74_SALVM</name>
<dbReference type="AlphaFoldDB" id="A0A6N2MB74"/>
<proteinExistence type="predicted"/>
<protein>
    <submittedName>
        <fullName evidence="1">Uncharacterized protein</fullName>
    </submittedName>
</protein>
<gene>
    <name evidence="1" type="ORF">SVIM_LOCUS332868</name>
</gene>